<dbReference type="PANTHER" id="PTHR30532:SF24">
    <property type="entry name" value="FERRIC ENTEROBACTIN-BINDING PERIPLASMIC PROTEIN FEPB"/>
    <property type="match status" value="1"/>
</dbReference>
<evidence type="ECO:0000256" key="1">
    <source>
        <dbReference type="ARBA" id="ARBA00004196"/>
    </source>
</evidence>
<evidence type="ECO:0000256" key="2">
    <source>
        <dbReference type="ARBA" id="ARBA00008814"/>
    </source>
</evidence>
<comment type="subcellular location">
    <subcellularLocation>
        <location evidence="1">Cell envelope</location>
    </subcellularLocation>
</comment>
<evidence type="ECO:0000313" key="6">
    <source>
        <dbReference type="EMBL" id="TQM36666.1"/>
    </source>
</evidence>
<dbReference type="PROSITE" id="PS50983">
    <property type="entry name" value="FE_B12_PBP"/>
    <property type="match status" value="1"/>
</dbReference>
<dbReference type="SUPFAM" id="SSF53807">
    <property type="entry name" value="Helical backbone' metal receptor"/>
    <property type="match status" value="1"/>
</dbReference>
<dbReference type="PANTHER" id="PTHR30532">
    <property type="entry name" value="IRON III DICITRATE-BINDING PERIPLASMIC PROTEIN"/>
    <property type="match status" value="1"/>
</dbReference>
<evidence type="ECO:0000256" key="4">
    <source>
        <dbReference type="ARBA" id="ARBA00022729"/>
    </source>
</evidence>
<evidence type="ECO:0000256" key="3">
    <source>
        <dbReference type="ARBA" id="ARBA00022448"/>
    </source>
</evidence>
<dbReference type="Gene3D" id="3.40.50.1980">
    <property type="entry name" value="Nitrogenase molybdenum iron protein domain"/>
    <property type="match status" value="2"/>
</dbReference>
<evidence type="ECO:0000259" key="5">
    <source>
        <dbReference type="PROSITE" id="PS50983"/>
    </source>
</evidence>
<keyword evidence="7" id="KW-1185">Reference proteome</keyword>
<dbReference type="Pfam" id="PF01497">
    <property type="entry name" value="Peripla_BP_2"/>
    <property type="match status" value="1"/>
</dbReference>
<sequence>MRPSHPGLSGRDNRKFPGSRVRLGTALVALLVAIVTVTGCSSATTTAPLQETVTISHKFGETKVPKDPARVVTVGWNDQDFVLSLGVVPIVTRAWFDSYNNYPWVQEATGGKGVATMGGDGIDYEAVAAAKPDAIFAVYETVDQPTYDRLSQIAPTVIQSAEYPDEETPWHVQLLLTGKALGKEAEAQALLDEVNAKIDAAKAANPAFAGKVLVEDFGPENGGHYLIGKGDPRRALFDALGFDAQEHTGDLSEERLALMDRDLLFVNGATKEQMTASPVFARLNVVQSDRALYTTFDSNLSGALSYSGPKALLYALDQLVPQLSNAVNGKPVADLSNA</sequence>
<feature type="domain" description="Fe/B12 periplasmic-binding" evidence="5">
    <location>
        <begin position="70"/>
        <end position="327"/>
    </location>
</feature>
<dbReference type="InterPro" id="IPR051313">
    <property type="entry name" value="Bact_iron-sidero_bind"/>
</dbReference>
<reference evidence="6 7" key="1">
    <citation type="submission" date="2019-06" db="EMBL/GenBank/DDBJ databases">
        <title>Sequencing the genomes of 1000 actinobacteria strains.</title>
        <authorList>
            <person name="Klenk H.-P."/>
        </authorList>
    </citation>
    <scope>NUCLEOTIDE SEQUENCE [LARGE SCALE GENOMIC DNA]</scope>
    <source>
        <strain evidence="6 7">DSM 45511</strain>
    </source>
</reference>
<evidence type="ECO:0000313" key="7">
    <source>
        <dbReference type="Proteomes" id="UP000319818"/>
    </source>
</evidence>
<dbReference type="InterPro" id="IPR002491">
    <property type="entry name" value="ABC_transptr_periplasmic_BD"/>
</dbReference>
<protein>
    <submittedName>
        <fullName evidence="6">Iron complex transport system substrate-binding protein</fullName>
    </submittedName>
</protein>
<dbReference type="GO" id="GO:0030288">
    <property type="term" value="C:outer membrane-bounded periplasmic space"/>
    <property type="evidence" value="ECO:0007669"/>
    <property type="project" value="TreeGrafter"/>
</dbReference>
<name>A0A543FS50_9PSEU</name>
<accession>A0A543FS50</accession>
<comment type="similarity">
    <text evidence="2">Belongs to the bacterial solute-binding protein 8 family.</text>
</comment>
<comment type="caution">
    <text evidence="6">The sequence shown here is derived from an EMBL/GenBank/DDBJ whole genome shotgun (WGS) entry which is preliminary data.</text>
</comment>
<organism evidence="6 7">
    <name type="scientific">Pseudonocardia cypriaca</name>
    <dbReference type="NCBI Taxonomy" id="882449"/>
    <lineage>
        <taxon>Bacteria</taxon>
        <taxon>Bacillati</taxon>
        <taxon>Actinomycetota</taxon>
        <taxon>Actinomycetes</taxon>
        <taxon>Pseudonocardiales</taxon>
        <taxon>Pseudonocardiaceae</taxon>
        <taxon>Pseudonocardia</taxon>
    </lineage>
</organism>
<proteinExistence type="inferred from homology"/>
<gene>
    <name evidence="6" type="ORF">FB388_3851</name>
</gene>
<dbReference type="Proteomes" id="UP000319818">
    <property type="component" value="Unassembled WGS sequence"/>
</dbReference>
<dbReference type="AlphaFoldDB" id="A0A543FS50"/>
<dbReference type="OrthoDB" id="1846031at2"/>
<keyword evidence="4" id="KW-0732">Signal</keyword>
<keyword evidence="3" id="KW-0813">Transport</keyword>
<dbReference type="GO" id="GO:1901678">
    <property type="term" value="P:iron coordination entity transport"/>
    <property type="evidence" value="ECO:0007669"/>
    <property type="project" value="UniProtKB-ARBA"/>
</dbReference>
<dbReference type="EMBL" id="VFPH01000002">
    <property type="protein sequence ID" value="TQM36666.1"/>
    <property type="molecule type" value="Genomic_DNA"/>
</dbReference>